<dbReference type="Proteomes" id="UP001246473">
    <property type="component" value="Unassembled WGS sequence"/>
</dbReference>
<feature type="domain" description="Transglycosylase SLT" evidence="3">
    <location>
        <begin position="36"/>
        <end position="137"/>
    </location>
</feature>
<dbReference type="SUPFAM" id="SSF53955">
    <property type="entry name" value="Lysozyme-like"/>
    <property type="match status" value="1"/>
</dbReference>
<dbReference type="InterPro" id="IPR008258">
    <property type="entry name" value="Transglycosylase_SLT_dom_1"/>
</dbReference>
<dbReference type="Gene3D" id="1.10.530.10">
    <property type="match status" value="1"/>
</dbReference>
<dbReference type="EMBL" id="JANSLM010000008">
    <property type="protein sequence ID" value="MDT8840309.1"/>
    <property type="molecule type" value="Genomic_DNA"/>
</dbReference>
<feature type="region of interest" description="Disordered" evidence="1">
    <location>
        <begin position="171"/>
        <end position="199"/>
    </location>
</feature>
<evidence type="ECO:0000313" key="5">
    <source>
        <dbReference type="Proteomes" id="UP001246473"/>
    </source>
</evidence>
<organism evidence="4 5">
    <name type="scientific">Paraburkholderia fungorum</name>
    <dbReference type="NCBI Taxonomy" id="134537"/>
    <lineage>
        <taxon>Bacteria</taxon>
        <taxon>Pseudomonadati</taxon>
        <taxon>Pseudomonadota</taxon>
        <taxon>Betaproteobacteria</taxon>
        <taxon>Burkholderiales</taxon>
        <taxon>Burkholderiaceae</taxon>
        <taxon>Paraburkholderia</taxon>
    </lineage>
</organism>
<feature type="signal peptide" evidence="2">
    <location>
        <begin position="1"/>
        <end position="27"/>
    </location>
</feature>
<accession>A0AAP5QBV5</accession>
<evidence type="ECO:0000259" key="3">
    <source>
        <dbReference type="Pfam" id="PF01464"/>
    </source>
</evidence>
<evidence type="ECO:0000313" key="4">
    <source>
        <dbReference type="EMBL" id="MDT8840309.1"/>
    </source>
</evidence>
<proteinExistence type="predicted"/>
<evidence type="ECO:0000256" key="2">
    <source>
        <dbReference type="SAM" id="SignalP"/>
    </source>
</evidence>
<dbReference type="RefSeq" id="WP_390954304.1">
    <property type="nucleotide sequence ID" value="NZ_JANSLM010000008.1"/>
</dbReference>
<keyword evidence="2" id="KW-0732">Signal</keyword>
<gene>
    <name evidence="4" type="ORF">ParKJ_23060</name>
</gene>
<protein>
    <submittedName>
        <fullName evidence="4">Lytic transglycosylase domain-containing protein</fullName>
    </submittedName>
</protein>
<sequence length="215" mass="23263">MVSDYFFQMRRLIISFIFITAPMAALAAPGPDISACFEASGAKYHIDPRLLWAIAETESSGRASAQNLNHVSRTGTVDLGLMQINSSWLPTLARYGIIREQLMADPCLNIDVGAWVLAGIIKQQGARWDAIGAYNSACTQLKGEACTASRAEYVRKVWSWYQDSRPATLPATGPVASSRARHFPQKAASQPPRASVLRGSANGSDIVFTAEDGAE</sequence>
<dbReference type="Pfam" id="PF01464">
    <property type="entry name" value="SLT"/>
    <property type="match status" value="1"/>
</dbReference>
<evidence type="ECO:0000256" key="1">
    <source>
        <dbReference type="SAM" id="MobiDB-lite"/>
    </source>
</evidence>
<reference evidence="4" key="1">
    <citation type="submission" date="2022-08" db="EMBL/GenBank/DDBJ databases">
        <authorList>
            <person name="Kim S.-J."/>
        </authorList>
    </citation>
    <scope>NUCLEOTIDE SEQUENCE</scope>
    <source>
        <strain evidence="4">KJ</strain>
    </source>
</reference>
<name>A0AAP5QBV5_9BURK</name>
<dbReference type="CDD" id="cd13400">
    <property type="entry name" value="LT_IagB-like"/>
    <property type="match status" value="1"/>
</dbReference>
<dbReference type="AlphaFoldDB" id="A0AAP5QBV5"/>
<dbReference type="InterPro" id="IPR023346">
    <property type="entry name" value="Lysozyme-like_dom_sf"/>
</dbReference>
<comment type="caution">
    <text evidence="4">The sequence shown here is derived from an EMBL/GenBank/DDBJ whole genome shotgun (WGS) entry which is preliminary data.</text>
</comment>
<feature type="chain" id="PRO_5042861099" evidence="2">
    <location>
        <begin position="28"/>
        <end position="215"/>
    </location>
</feature>